<dbReference type="EMBL" id="JACEFO010002102">
    <property type="protein sequence ID" value="KAF8683514.1"/>
    <property type="molecule type" value="Genomic_DNA"/>
</dbReference>
<feature type="region of interest" description="Disordered" evidence="1">
    <location>
        <begin position="53"/>
        <end position="77"/>
    </location>
</feature>
<dbReference type="Pfam" id="PF07859">
    <property type="entry name" value="Abhydrolase_3"/>
    <property type="match status" value="1"/>
</dbReference>
<feature type="chain" id="PRO_5032879014" description="Alpha/beta hydrolase fold-3 domain-containing protein" evidence="2">
    <location>
        <begin position="22"/>
        <end position="375"/>
    </location>
</feature>
<evidence type="ECO:0000259" key="3">
    <source>
        <dbReference type="Pfam" id="PF07859"/>
    </source>
</evidence>
<organism evidence="4 5">
    <name type="scientific">Digitaria exilis</name>
    <dbReference type="NCBI Taxonomy" id="1010633"/>
    <lineage>
        <taxon>Eukaryota</taxon>
        <taxon>Viridiplantae</taxon>
        <taxon>Streptophyta</taxon>
        <taxon>Embryophyta</taxon>
        <taxon>Tracheophyta</taxon>
        <taxon>Spermatophyta</taxon>
        <taxon>Magnoliopsida</taxon>
        <taxon>Liliopsida</taxon>
        <taxon>Poales</taxon>
        <taxon>Poaceae</taxon>
        <taxon>PACMAD clade</taxon>
        <taxon>Panicoideae</taxon>
        <taxon>Panicodae</taxon>
        <taxon>Paniceae</taxon>
        <taxon>Anthephorinae</taxon>
        <taxon>Digitaria</taxon>
    </lineage>
</organism>
<dbReference type="Proteomes" id="UP000636709">
    <property type="component" value="Unassembled WGS sequence"/>
</dbReference>
<feature type="signal peptide" evidence="2">
    <location>
        <begin position="1"/>
        <end position="21"/>
    </location>
</feature>
<protein>
    <recommendedName>
        <fullName evidence="3">Alpha/beta hydrolase fold-3 domain-containing protein</fullName>
    </recommendedName>
</protein>
<keyword evidence="5" id="KW-1185">Reference proteome</keyword>
<accession>A0A835B8P1</accession>
<reference evidence="4" key="1">
    <citation type="submission" date="2020-07" db="EMBL/GenBank/DDBJ databases">
        <title>Genome sequence and genetic diversity analysis of an under-domesticated orphan crop, white fonio (Digitaria exilis).</title>
        <authorList>
            <person name="Bennetzen J.L."/>
            <person name="Chen S."/>
            <person name="Ma X."/>
            <person name="Wang X."/>
            <person name="Yssel A.E.J."/>
            <person name="Chaluvadi S.R."/>
            <person name="Johnson M."/>
            <person name="Gangashetty P."/>
            <person name="Hamidou F."/>
            <person name="Sanogo M.D."/>
            <person name="Zwaenepoel A."/>
            <person name="Wallace J."/>
            <person name="Van De Peer Y."/>
            <person name="Van Deynze A."/>
        </authorList>
    </citation>
    <scope>NUCLEOTIDE SEQUENCE</scope>
    <source>
        <tissue evidence="4">Leaves</tissue>
    </source>
</reference>
<dbReference type="GO" id="GO:0016787">
    <property type="term" value="F:hydrolase activity"/>
    <property type="evidence" value="ECO:0007669"/>
    <property type="project" value="InterPro"/>
</dbReference>
<evidence type="ECO:0000313" key="4">
    <source>
        <dbReference type="EMBL" id="KAF8683514.1"/>
    </source>
</evidence>
<feature type="domain" description="Alpha/beta hydrolase fold-3" evidence="3">
    <location>
        <begin position="131"/>
        <end position="222"/>
    </location>
</feature>
<dbReference type="AlphaFoldDB" id="A0A835B8P1"/>
<name>A0A835B8P1_9POAL</name>
<gene>
    <name evidence="4" type="ORF">HU200_044427</name>
</gene>
<comment type="caution">
    <text evidence="4">The sequence shown here is derived from an EMBL/GenBank/DDBJ whole genome shotgun (WGS) entry which is preliminary data.</text>
</comment>
<feature type="region of interest" description="Disordered" evidence="1">
    <location>
        <begin position="329"/>
        <end position="375"/>
    </location>
</feature>
<dbReference type="Gene3D" id="3.40.50.1820">
    <property type="entry name" value="alpha/beta hydrolase"/>
    <property type="match status" value="1"/>
</dbReference>
<feature type="compositionally biased region" description="Low complexity" evidence="1">
    <location>
        <begin position="53"/>
        <end position="63"/>
    </location>
</feature>
<proteinExistence type="predicted"/>
<sequence length="375" mass="40427">MLLTALCARVIGLFLRRLAGAMEHSLRRLAVPIARVAGTSFPADLVDRRPRHAVPAAPRRLPPGSSALPSKTKQWRRNEAGVARVERGCVRQREEPPRLHVHVHGRRRWRRQAADADPVPQQRLPPRVCQCAVVHAFCLLPVAEAGAVVLSAGYRLTLEKFLNATVGDSAGFLRELHEQSMNAVADDGWLAEAGNFGHGFVTGDSIDNTIAHQHTVRTDTTKHGKLDLHTVTVRGGGERSMVSTAMWRSWTHRRAAASTSCRPPPPLRWPTLAALGAASGELLGISATSSFAYLSGSSSCAGEGCSPVPLVAASTAAARQLRRPWRRWRRGGGSVDEDRRRRGEGGVDGGDCDGEGEAVPATGRGRHRCDLGEAP</sequence>
<feature type="compositionally biased region" description="Basic and acidic residues" evidence="1">
    <location>
        <begin position="336"/>
        <end position="345"/>
    </location>
</feature>
<evidence type="ECO:0000256" key="1">
    <source>
        <dbReference type="SAM" id="MobiDB-lite"/>
    </source>
</evidence>
<keyword evidence="2" id="KW-0732">Signal</keyword>
<dbReference type="InterPro" id="IPR013094">
    <property type="entry name" value="AB_hydrolase_3"/>
</dbReference>
<evidence type="ECO:0000313" key="5">
    <source>
        <dbReference type="Proteomes" id="UP000636709"/>
    </source>
</evidence>
<dbReference type="InterPro" id="IPR029058">
    <property type="entry name" value="AB_hydrolase_fold"/>
</dbReference>
<evidence type="ECO:0000256" key="2">
    <source>
        <dbReference type="SAM" id="SignalP"/>
    </source>
</evidence>